<name>A0AAV4NGC8_CAEEX</name>
<evidence type="ECO:0000256" key="1">
    <source>
        <dbReference type="SAM" id="MobiDB-lite"/>
    </source>
</evidence>
<dbReference type="Proteomes" id="UP001054945">
    <property type="component" value="Unassembled WGS sequence"/>
</dbReference>
<dbReference type="AlphaFoldDB" id="A0AAV4NGC8"/>
<feature type="region of interest" description="Disordered" evidence="1">
    <location>
        <begin position="1"/>
        <end position="22"/>
    </location>
</feature>
<keyword evidence="3" id="KW-1185">Reference proteome</keyword>
<evidence type="ECO:0000313" key="2">
    <source>
        <dbReference type="EMBL" id="GIX82766.1"/>
    </source>
</evidence>
<comment type="caution">
    <text evidence="2">The sequence shown here is derived from an EMBL/GenBank/DDBJ whole genome shotgun (WGS) entry which is preliminary data.</text>
</comment>
<gene>
    <name evidence="2" type="ORF">CEXT_157271</name>
</gene>
<dbReference type="EMBL" id="BPLR01003268">
    <property type="protein sequence ID" value="GIX82766.1"/>
    <property type="molecule type" value="Genomic_DNA"/>
</dbReference>
<feature type="compositionally biased region" description="Basic and acidic residues" evidence="1">
    <location>
        <begin position="1"/>
        <end position="13"/>
    </location>
</feature>
<sequence>MSESAPNRKDKDRRPHKFLLPTLPSDDLLSGSEIALRWSNYGNGNGEGRHQRLNPKNQFSGNYIPWLDVRSSLT</sequence>
<reference evidence="2 3" key="1">
    <citation type="submission" date="2021-06" db="EMBL/GenBank/DDBJ databases">
        <title>Caerostris extrusa draft genome.</title>
        <authorList>
            <person name="Kono N."/>
            <person name="Arakawa K."/>
        </authorList>
    </citation>
    <scope>NUCLEOTIDE SEQUENCE [LARGE SCALE GENOMIC DNA]</scope>
</reference>
<protein>
    <submittedName>
        <fullName evidence="2">Uncharacterized protein</fullName>
    </submittedName>
</protein>
<proteinExistence type="predicted"/>
<evidence type="ECO:0000313" key="3">
    <source>
        <dbReference type="Proteomes" id="UP001054945"/>
    </source>
</evidence>
<organism evidence="2 3">
    <name type="scientific">Caerostris extrusa</name>
    <name type="common">Bark spider</name>
    <name type="synonym">Caerostris bankana</name>
    <dbReference type="NCBI Taxonomy" id="172846"/>
    <lineage>
        <taxon>Eukaryota</taxon>
        <taxon>Metazoa</taxon>
        <taxon>Ecdysozoa</taxon>
        <taxon>Arthropoda</taxon>
        <taxon>Chelicerata</taxon>
        <taxon>Arachnida</taxon>
        <taxon>Araneae</taxon>
        <taxon>Araneomorphae</taxon>
        <taxon>Entelegynae</taxon>
        <taxon>Araneoidea</taxon>
        <taxon>Araneidae</taxon>
        <taxon>Caerostris</taxon>
    </lineage>
</organism>
<accession>A0AAV4NGC8</accession>